<proteinExistence type="predicted"/>
<protein>
    <recommendedName>
        <fullName evidence="3">DUF2384 domain-containing protein</fullName>
    </recommendedName>
</protein>
<evidence type="ECO:0008006" key="3">
    <source>
        <dbReference type="Google" id="ProtNLM"/>
    </source>
</evidence>
<comment type="caution">
    <text evidence="1">The sequence shown here is derived from an EMBL/GenBank/DDBJ whole genome shotgun (WGS) entry which is preliminary data.</text>
</comment>
<dbReference type="RefSeq" id="WP_140882420.1">
    <property type="nucleotide sequence ID" value="NZ_RCZP01000006.1"/>
</dbReference>
<sequence>MPVIHKLDGLIAWTRRPEWREVMAETLVRHVAPACTGADLEVEDLWELLDDEDQGVIWGAAFEDLLSSDLPDGRNLADEYLKRRGWKEPVATQEYIAALRRSVISLYEVSEVAPGESMVLRDLVRSSEPVRVLEKSGTRSLRQWDRVATRVIPQRSGAVISGTLLPYDQETSEQLLASLRRARSKAGGLVAKVAREVGRSVPAHAADAALTPELLLGRTAFAFTNLWLAAVLRAELDDSLPEVANSDGDPLRFVTLHFPLRPGVTLTAARATLDAVRALERAGPSFWNWLASPAKPPKRIPRKSDGMQLITTMESGAVVLGTVEITGRKVILSVNSEARAERGRALLEPPLQGLVRPPLVERQDLEPMLAELHRRGERPPSVDLPPDEVQAILQQQLEEHYRQVLDQPIPALGNVSPRRAARTAKGREKVVNWLKTLENHSSKRPVGDPIGEYDFAWMWYELGVAELRE</sequence>
<dbReference type="AlphaFoldDB" id="A0A502G8T5"/>
<dbReference type="InterPro" id="IPR058292">
    <property type="entry name" value="DUF7986"/>
</dbReference>
<evidence type="ECO:0000313" key="2">
    <source>
        <dbReference type="Proteomes" id="UP000317078"/>
    </source>
</evidence>
<dbReference type="EMBL" id="RCZP01000006">
    <property type="protein sequence ID" value="TPG58042.1"/>
    <property type="molecule type" value="Genomic_DNA"/>
</dbReference>
<dbReference type="Pfam" id="PF25948">
    <property type="entry name" value="DUF7986"/>
    <property type="match status" value="1"/>
</dbReference>
<accession>A0A502G8T5</accession>
<gene>
    <name evidence="1" type="ORF">EAH89_08720</name>
</gene>
<organism evidence="1 2">
    <name type="scientific">Muricoccus nepalensis</name>
    <dbReference type="NCBI Taxonomy" id="1854500"/>
    <lineage>
        <taxon>Bacteria</taxon>
        <taxon>Pseudomonadati</taxon>
        <taxon>Pseudomonadota</taxon>
        <taxon>Alphaproteobacteria</taxon>
        <taxon>Acetobacterales</taxon>
        <taxon>Roseomonadaceae</taxon>
        <taxon>Muricoccus</taxon>
    </lineage>
</organism>
<evidence type="ECO:0000313" key="1">
    <source>
        <dbReference type="EMBL" id="TPG58042.1"/>
    </source>
</evidence>
<reference evidence="1 2" key="1">
    <citation type="journal article" date="2019" name="Environ. Microbiol.">
        <title>Species interactions and distinct microbial communities in high Arctic permafrost affected cryosols are associated with the CH4 and CO2 gas fluxes.</title>
        <authorList>
            <person name="Altshuler I."/>
            <person name="Hamel J."/>
            <person name="Turney S."/>
            <person name="Magnuson E."/>
            <person name="Levesque R."/>
            <person name="Greer C."/>
            <person name="Whyte L.G."/>
        </authorList>
    </citation>
    <scope>NUCLEOTIDE SEQUENCE [LARGE SCALE GENOMIC DNA]</scope>
    <source>
        <strain evidence="1 2">S9.3B</strain>
    </source>
</reference>
<dbReference type="Proteomes" id="UP000317078">
    <property type="component" value="Unassembled WGS sequence"/>
</dbReference>
<dbReference type="OrthoDB" id="8039031at2"/>
<name>A0A502G8T5_9PROT</name>
<keyword evidence="2" id="KW-1185">Reference proteome</keyword>